<feature type="compositionally biased region" description="Low complexity" evidence="1">
    <location>
        <begin position="252"/>
        <end position="261"/>
    </location>
</feature>
<feature type="compositionally biased region" description="Acidic residues" evidence="1">
    <location>
        <begin position="176"/>
        <end position="198"/>
    </location>
</feature>
<name>A0A9N9A269_9GLOM</name>
<protein>
    <submittedName>
        <fullName evidence="3">1290_t:CDS:1</fullName>
    </submittedName>
</protein>
<dbReference type="Pfam" id="PF09429">
    <property type="entry name" value="Wbp11"/>
    <property type="match status" value="1"/>
</dbReference>
<feature type="compositionally biased region" description="Polar residues" evidence="1">
    <location>
        <begin position="415"/>
        <end position="439"/>
    </location>
</feature>
<dbReference type="EMBL" id="CAJVPL010000621">
    <property type="protein sequence ID" value="CAG8515400.1"/>
    <property type="molecule type" value="Genomic_DNA"/>
</dbReference>
<evidence type="ECO:0000256" key="1">
    <source>
        <dbReference type="SAM" id="MobiDB-lite"/>
    </source>
</evidence>
<feature type="domain" description="Wbp11/ELF5/Saf1 N-terminal" evidence="2">
    <location>
        <begin position="7"/>
        <end position="82"/>
    </location>
</feature>
<evidence type="ECO:0000313" key="3">
    <source>
        <dbReference type="EMBL" id="CAG8515400.1"/>
    </source>
</evidence>
<evidence type="ECO:0000259" key="2">
    <source>
        <dbReference type="Pfam" id="PF09429"/>
    </source>
</evidence>
<feature type="region of interest" description="Disordered" evidence="1">
    <location>
        <begin position="1"/>
        <end position="32"/>
    </location>
</feature>
<dbReference type="AlphaFoldDB" id="A0A9N9A269"/>
<organism evidence="3 4">
    <name type="scientific">Ambispora gerdemannii</name>
    <dbReference type="NCBI Taxonomy" id="144530"/>
    <lineage>
        <taxon>Eukaryota</taxon>
        <taxon>Fungi</taxon>
        <taxon>Fungi incertae sedis</taxon>
        <taxon>Mucoromycota</taxon>
        <taxon>Glomeromycotina</taxon>
        <taxon>Glomeromycetes</taxon>
        <taxon>Archaeosporales</taxon>
        <taxon>Ambisporaceae</taxon>
        <taxon>Ambispora</taxon>
    </lineage>
</organism>
<feature type="region of interest" description="Disordered" evidence="1">
    <location>
        <begin position="89"/>
        <end position="343"/>
    </location>
</feature>
<reference evidence="3" key="1">
    <citation type="submission" date="2021-06" db="EMBL/GenBank/DDBJ databases">
        <authorList>
            <person name="Kallberg Y."/>
            <person name="Tangrot J."/>
            <person name="Rosling A."/>
        </authorList>
    </citation>
    <scope>NUCLEOTIDE SEQUENCE</scope>
    <source>
        <strain evidence="3">MT106</strain>
    </source>
</reference>
<comment type="caution">
    <text evidence="3">The sequence shown here is derived from an EMBL/GenBank/DDBJ whole genome shotgun (WGS) entry which is preliminary data.</text>
</comment>
<dbReference type="OrthoDB" id="205569at2759"/>
<sequence length="468" mass="51007">MVKKKSGRTLNPADAHRKAMRQKEIKKNKAERKRVRTLVMVHKDTTKLEEEVSRYRSLDKDKRLDKNGKAKLKDLQDKLSKIVETKKAHGVNLKKDTKPKTDHTPIYFHPTLNPSGLPPPGVSIDSEGERVENKDESEEEIPLPPGQPPADKDSSDNDLPELPPGPPPTQKKNEADDNDQGEDDDEEEDDDSDNEDDDLPKLPPGPPPSSMTPPSIRALQNTTLTGGQMMMPPPFGYTGAPGTLPSAPPFGGPHSPSSPFATFNGLHGSHSIRPQMRTPPPPPFTGKPHSLSPQFSHYGPPPPGVPGNLMPMTRPYPQHIPPLSPSSPAATVQGMQMKPGVSPNKVFTSAATATPIIQAEPQVRNLQKELTTLVPAALLRKKASASKPKVSRPIVNAAPNIDDGMETLTPPVKRSASSMLPVVTQSSTTQEDSNDQQKSTAPPPAKKAKTKKKYDEYEKFMSEMQDLL</sequence>
<feature type="region of interest" description="Disordered" evidence="1">
    <location>
        <begin position="382"/>
        <end position="453"/>
    </location>
</feature>
<proteinExistence type="predicted"/>
<dbReference type="GO" id="GO:0006396">
    <property type="term" value="P:RNA processing"/>
    <property type="evidence" value="ECO:0007669"/>
    <property type="project" value="InterPro"/>
</dbReference>
<keyword evidence="4" id="KW-1185">Reference proteome</keyword>
<feature type="compositionally biased region" description="Pro residues" evidence="1">
    <location>
        <begin position="201"/>
        <end position="211"/>
    </location>
</feature>
<evidence type="ECO:0000313" key="4">
    <source>
        <dbReference type="Proteomes" id="UP000789831"/>
    </source>
</evidence>
<feature type="compositionally biased region" description="Basic and acidic residues" evidence="1">
    <location>
        <begin position="89"/>
        <end position="103"/>
    </location>
</feature>
<feature type="compositionally biased region" description="Basic and acidic residues" evidence="1">
    <location>
        <begin position="14"/>
        <end position="28"/>
    </location>
</feature>
<dbReference type="InterPro" id="IPR019007">
    <property type="entry name" value="Wbp11/ELF5/Saf1_N"/>
</dbReference>
<gene>
    <name evidence="3" type="ORF">AGERDE_LOCUS4956</name>
</gene>
<dbReference type="Proteomes" id="UP000789831">
    <property type="component" value="Unassembled WGS sequence"/>
</dbReference>
<accession>A0A9N9A269</accession>